<keyword evidence="1" id="KW-0812">Transmembrane</keyword>
<keyword evidence="3" id="KW-1185">Reference proteome</keyword>
<organism evidence="2 3">
    <name type="scientific">Ornithinibacillus bavariensis</name>
    <dbReference type="NCBI Taxonomy" id="545502"/>
    <lineage>
        <taxon>Bacteria</taxon>
        <taxon>Bacillati</taxon>
        <taxon>Bacillota</taxon>
        <taxon>Bacilli</taxon>
        <taxon>Bacillales</taxon>
        <taxon>Bacillaceae</taxon>
        <taxon>Ornithinibacillus</taxon>
    </lineage>
</organism>
<dbReference type="Proteomes" id="UP000676917">
    <property type="component" value="Unassembled WGS sequence"/>
</dbReference>
<protein>
    <submittedName>
        <fullName evidence="2">Uncharacterized protein</fullName>
    </submittedName>
</protein>
<reference evidence="2" key="1">
    <citation type="submission" date="2021-03" db="EMBL/GenBank/DDBJ databases">
        <title>Antimicrobial resistance genes in bacteria isolated from Japanese honey, and their potential for conferring macrolide and lincosamide resistance in the American foulbrood pathogen Paenibacillus larvae.</title>
        <authorList>
            <person name="Okamoto M."/>
            <person name="Kumagai M."/>
            <person name="Kanamori H."/>
            <person name="Takamatsu D."/>
        </authorList>
    </citation>
    <scope>NUCLEOTIDE SEQUENCE</scope>
    <source>
        <strain evidence="2">J43TS3</strain>
    </source>
</reference>
<dbReference type="EMBL" id="BORP01000001">
    <property type="protein sequence ID" value="GIO26320.1"/>
    <property type="molecule type" value="Genomic_DNA"/>
</dbReference>
<keyword evidence="1" id="KW-0472">Membrane</keyword>
<dbReference type="AlphaFoldDB" id="A0A920C544"/>
<name>A0A920C544_9BACI</name>
<evidence type="ECO:0000313" key="3">
    <source>
        <dbReference type="Proteomes" id="UP000676917"/>
    </source>
</evidence>
<evidence type="ECO:0000256" key="1">
    <source>
        <dbReference type="SAM" id="Phobius"/>
    </source>
</evidence>
<sequence length="140" mass="16295">MLVQLVSYYSNSFILVIAFYWNIFSFIEINYNEILWSQLGRNIMRDINQSEDIMGIGQQDVFQPYVTEDGWTVVTPGAESGRRQAQGKKVYAWSQVEVQLHSKEDLDVCIAHLKESDRRFEKSMGLVDSIVQGQYCSIWR</sequence>
<accession>A0A920C544</accession>
<proteinExistence type="predicted"/>
<evidence type="ECO:0000313" key="2">
    <source>
        <dbReference type="EMBL" id="GIO26320.1"/>
    </source>
</evidence>
<comment type="caution">
    <text evidence="2">The sequence shown here is derived from an EMBL/GenBank/DDBJ whole genome shotgun (WGS) entry which is preliminary data.</text>
</comment>
<feature type="transmembrane region" description="Helical" evidence="1">
    <location>
        <begin position="12"/>
        <end position="31"/>
    </location>
</feature>
<gene>
    <name evidence="2" type="ORF">J43TS3_09310</name>
</gene>
<keyword evidence="1" id="KW-1133">Transmembrane helix</keyword>